<name>A0A183E1X7_9BILA</name>
<keyword evidence="2" id="KW-1185">Reference proteome</keyword>
<accession>A0A183E1X7</accession>
<protein>
    <submittedName>
        <fullName evidence="3">DUF295 domain-containing protein</fullName>
    </submittedName>
</protein>
<dbReference type="OrthoDB" id="5800475at2759"/>
<sequence length="402" mass="46809">MVSRIFATIPQLRGYRLIKIGFRGHHLYISPRRSDRIQIWSLHSFIPNSWAVLLNYPLIQLLYSFYAVSPSEPYIYALVVALFDCDVPRISILRVHLDTGACDVFNLDEASGEEFENSVYFENVVLGCGQRQLYMYERSVVMGPIPFWKIILLEESMTFVITNETIRAEENEVKCSRFPIVLDGDKRRVFKLRDSHDIESMTFVITNETIRAEENEVKCSRFPIVLDGDKRRVFKLRDSHDIVIYDGNRNCWNTYPPAPNTHYDLNLLRVKGINETYGMTVHRMTAIESPLSFYIYRHSYHTFYHIVFDDEEEVYRILPANRCRLPTHVQQRFYGACTDSQFAFICSTGVAFIPLKPPTLRQLSFLALQRQHCKIENGIWCGGISEQQIKDYCSCSTSLKLL</sequence>
<reference evidence="3" key="1">
    <citation type="submission" date="2016-06" db="UniProtKB">
        <authorList>
            <consortium name="WormBaseParasite"/>
        </authorList>
    </citation>
    <scope>IDENTIFICATION</scope>
</reference>
<gene>
    <name evidence="1" type="ORF">GPUH_LOCUS14968</name>
</gene>
<dbReference type="WBParaSite" id="GPUH_0001498801-mRNA-1">
    <property type="protein sequence ID" value="GPUH_0001498801-mRNA-1"/>
    <property type="gene ID" value="GPUH_0001498801"/>
</dbReference>
<evidence type="ECO:0000313" key="3">
    <source>
        <dbReference type="WBParaSite" id="GPUH_0001498801-mRNA-1"/>
    </source>
</evidence>
<reference evidence="1 2" key="2">
    <citation type="submission" date="2018-11" db="EMBL/GenBank/DDBJ databases">
        <authorList>
            <consortium name="Pathogen Informatics"/>
        </authorList>
    </citation>
    <scope>NUCLEOTIDE SEQUENCE [LARGE SCALE GENOMIC DNA]</scope>
</reference>
<proteinExistence type="predicted"/>
<organism evidence="3">
    <name type="scientific">Gongylonema pulchrum</name>
    <dbReference type="NCBI Taxonomy" id="637853"/>
    <lineage>
        <taxon>Eukaryota</taxon>
        <taxon>Metazoa</taxon>
        <taxon>Ecdysozoa</taxon>
        <taxon>Nematoda</taxon>
        <taxon>Chromadorea</taxon>
        <taxon>Rhabditida</taxon>
        <taxon>Spirurina</taxon>
        <taxon>Spiruromorpha</taxon>
        <taxon>Spiruroidea</taxon>
        <taxon>Gongylonematidae</taxon>
        <taxon>Gongylonema</taxon>
    </lineage>
</organism>
<evidence type="ECO:0000313" key="2">
    <source>
        <dbReference type="Proteomes" id="UP000271098"/>
    </source>
</evidence>
<evidence type="ECO:0000313" key="1">
    <source>
        <dbReference type="EMBL" id="VDN25113.1"/>
    </source>
</evidence>
<dbReference type="AlphaFoldDB" id="A0A183E1X7"/>
<dbReference type="Proteomes" id="UP000271098">
    <property type="component" value="Unassembled WGS sequence"/>
</dbReference>
<dbReference type="EMBL" id="UYRT01081867">
    <property type="protein sequence ID" value="VDN25113.1"/>
    <property type="molecule type" value="Genomic_DNA"/>
</dbReference>